<keyword evidence="2" id="KW-1185">Reference proteome</keyword>
<dbReference type="STRING" id="1314777.A0A164N6B9"/>
<dbReference type="PANTHER" id="PTHR46579:SF1">
    <property type="entry name" value="F5_8 TYPE C DOMAIN-CONTAINING PROTEIN"/>
    <property type="match status" value="1"/>
</dbReference>
<dbReference type="EMBL" id="KV419450">
    <property type="protein sequence ID" value="KZS87396.1"/>
    <property type="molecule type" value="Genomic_DNA"/>
</dbReference>
<evidence type="ECO:0008006" key="3">
    <source>
        <dbReference type="Google" id="ProtNLM"/>
    </source>
</evidence>
<dbReference type="PANTHER" id="PTHR46579">
    <property type="entry name" value="F5/8 TYPE C DOMAIN-CONTAINING PROTEIN-RELATED"/>
    <property type="match status" value="1"/>
</dbReference>
<accession>A0A164N6B9</accession>
<evidence type="ECO:0000313" key="2">
    <source>
        <dbReference type="Proteomes" id="UP000076722"/>
    </source>
</evidence>
<dbReference type="Proteomes" id="UP000076722">
    <property type="component" value="Unassembled WGS sequence"/>
</dbReference>
<protein>
    <recommendedName>
        <fullName evidence="3">DUF4218 domain-containing protein</fullName>
    </recommendedName>
</protein>
<name>A0A164N6B9_9AGAM</name>
<sequence>MFLAGIIPGPKEPPITGINHYLSPLIDDFLVLWDPGYQFSCTAQCPNGRVVRCAILPLICDMPGARKAGGLGALNHTKFCYMCHCSGREDLQRVDYSNWVPRTGDELRKASEDWKNATSKTAQDKVFAEHGVRWTELLRLPYWDSRRFIVVDAMHNLYLNLVKHHFRVVLGMDIQTGTDEEDPDHAADMEISVTPVSQTHTAYLSVASLALPSDQDPVPVPEPTRSSPLSKGDVEAIRKDIQELVKPSWVGSLPKDLGSKRHGKLKADQWRSIVTIFLPITLIERWSTKSRSSEASRKQQMLDNTMDLVNAVIIASKKSLTKDDCLAYLDHMTRYLTDLRRLYPHLKLRPVHHAALHLSEFLEMYGPVHGWWTFPFERLIGLLQKINTNDKLGLSVS</sequence>
<reference evidence="1 2" key="1">
    <citation type="journal article" date="2016" name="Mol. Biol. Evol.">
        <title>Comparative Genomics of Early-Diverging Mushroom-Forming Fungi Provides Insights into the Origins of Lignocellulose Decay Capabilities.</title>
        <authorList>
            <person name="Nagy L.G."/>
            <person name="Riley R."/>
            <person name="Tritt A."/>
            <person name="Adam C."/>
            <person name="Daum C."/>
            <person name="Floudas D."/>
            <person name="Sun H."/>
            <person name="Yadav J.S."/>
            <person name="Pangilinan J."/>
            <person name="Larsson K.H."/>
            <person name="Matsuura K."/>
            <person name="Barry K."/>
            <person name="Labutti K."/>
            <person name="Kuo R."/>
            <person name="Ohm R.A."/>
            <person name="Bhattacharya S.S."/>
            <person name="Shirouzu T."/>
            <person name="Yoshinaga Y."/>
            <person name="Martin F.M."/>
            <person name="Grigoriev I.V."/>
            <person name="Hibbett D.S."/>
        </authorList>
    </citation>
    <scope>NUCLEOTIDE SEQUENCE [LARGE SCALE GENOMIC DNA]</scope>
    <source>
        <strain evidence="1 2">HHB9708</strain>
    </source>
</reference>
<dbReference type="AlphaFoldDB" id="A0A164N6B9"/>
<dbReference type="OrthoDB" id="3234349at2759"/>
<organism evidence="1 2">
    <name type="scientific">Sistotremastrum niveocremeum HHB9708</name>
    <dbReference type="NCBI Taxonomy" id="1314777"/>
    <lineage>
        <taxon>Eukaryota</taxon>
        <taxon>Fungi</taxon>
        <taxon>Dikarya</taxon>
        <taxon>Basidiomycota</taxon>
        <taxon>Agaricomycotina</taxon>
        <taxon>Agaricomycetes</taxon>
        <taxon>Sistotremastrales</taxon>
        <taxon>Sistotremastraceae</taxon>
        <taxon>Sertulicium</taxon>
        <taxon>Sertulicium niveocremeum</taxon>
    </lineage>
</organism>
<gene>
    <name evidence="1" type="ORF">SISNIDRAFT_419637</name>
</gene>
<proteinExistence type="predicted"/>
<evidence type="ECO:0000313" key="1">
    <source>
        <dbReference type="EMBL" id="KZS87396.1"/>
    </source>
</evidence>